<evidence type="ECO:0000313" key="2">
    <source>
        <dbReference type="EMBL" id="KAG7137483.1"/>
    </source>
</evidence>
<evidence type="ECO:0000256" key="1">
    <source>
        <dbReference type="SAM" id="MobiDB-lite"/>
    </source>
</evidence>
<feature type="region of interest" description="Disordered" evidence="1">
    <location>
        <begin position="60"/>
        <end position="88"/>
    </location>
</feature>
<reference evidence="2" key="1">
    <citation type="journal article" date="2021" name="Mol. Plant Pathol.">
        <title>A 20-kb lineage-specific genomic region tames virulence in pathogenic amphidiploid Verticillium longisporum.</title>
        <authorList>
            <person name="Harting R."/>
            <person name="Starke J."/>
            <person name="Kusch H."/>
            <person name="Poggeler S."/>
            <person name="Maurus I."/>
            <person name="Schluter R."/>
            <person name="Landesfeind M."/>
            <person name="Bulla I."/>
            <person name="Nowrousian M."/>
            <person name="de Jonge R."/>
            <person name="Stahlhut G."/>
            <person name="Hoff K.J."/>
            <person name="Asshauer K.P."/>
            <person name="Thurmer A."/>
            <person name="Stanke M."/>
            <person name="Daniel R."/>
            <person name="Morgenstern B."/>
            <person name="Thomma B.P.H.J."/>
            <person name="Kronstad J.W."/>
            <person name="Braus-Stromeyer S.A."/>
            <person name="Braus G.H."/>
        </authorList>
    </citation>
    <scope>NUCLEOTIDE SEQUENCE</scope>
    <source>
        <strain evidence="2">Vl32</strain>
    </source>
</reference>
<dbReference type="Proteomes" id="UP000689129">
    <property type="component" value="Unassembled WGS sequence"/>
</dbReference>
<gene>
    <name evidence="2" type="ORF">HYQ45_005147</name>
</gene>
<name>A0A8I2ZUX5_VERLO</name>
<evidence type="ECO:0000313" key="3">
    <source>
        <dbReference type="Proteomes" id="UP000689129"/>
    </source>
</evidence>
<protein>
    <submittedName>
        <fullName evidence="2">Uncharacterized protein</fullName>
    </submittedName>
</protein>
<organism evidence="2 3">
    <name type="scientific">Verticillium longisporum</name>
    <name type="common">Verticillium dahliae var. longisporum</name>
    <dbReference type="NCBI Taxonomy" id="100787"/>
    <lineage>
        <taxon>Eukaryota</taxon>
        <taxon>Fungi</taxon>
        <taxon>Dikarya</taxon>
        <taxon>Ascomycota</taxon>
        <taxon>Pezizomycotina</taxon>
        <taxon>Sordariomycetes</taxon>
        <taxon>Hypocreomycetidae</taxon>
        <taxon>Glomerellales</taxon>
        <taxon>Plectosphaerellaceae</taxon>
        <taxon>Verticillium</taxon>
    </lineage>
</organism>
<sequence>MAIDRQTIPTASIFTEEYRQNRQGGLQILAGRLPHCHVLRSSSPRCKEVTRRMLILSKAEDQAETASQGGLMGKLGYVSHGQPSNDES</sequence>
<dbReference type="AlphaFoldDB" id="A0A8I2ZUX5"/>
<comment type="caution">
    <text evidence="2">The sequence shown here is derived from an EMBL/GenBank/DDBJ whole genome shotgun (WGS) entry which is preliminary data.</text>
</comment>
<proteinExistence type="predicted"/>
<dbReference type="EMBL" id="JAEMWZ010000086">
    <property type="protein sequence ID" value="KAG7137483.1"/>
    <property type="molecule type" value="Genomic_DNA"/>
</dbReference>
<accession>A0A8I2ZUX5</accession>